<organism evidence="1">
    <name type="scientific">Nicotiana tabacum</name>
    <name type="common">Common tobacco</name>
    <dbReference type="NCBI Taxonomy" id="4097"/>
    <lineage>
        <taxon>Eukaryota</taxon>
        <taxon>Viridiplantae</taxon>
        <taxon>Streptophyta</taxon>
        <taxon>Embryophyta</taxon>
        <taxon>Tracheophyta</taxon>
        <taxon>Spermatophyta</taxon>
        <taxon>Magnoliopsida</taxon>
        <taxon>eudicotyledons</taxon>
        <taxon>Gunneridae</taxon>
        <taxon>Pentapetalae</taxon>
        <taxon>asterids</taxon>
        <taxon>lamiids</taxon>
        <taxon>Solanales</taxon>
        <taxon>Solanaceae</taxon>
        <taxon>Nicotianoideae</taxon>
        <taxon>Nicotianeae</taxon>
        <taxon>Nicotiana</taxon>
    </lineage>
</organism>
<proteinExistence type="predicted"/>
<evidence type="ECO:0000313" key="1">
    <source>
        <dbReference type="EMBL" id="BAD83513.1"/>
    </source>
</evidence>
<keyword evidence="1 4" id="KW-0496">Mitochondrion</keyword>
<dbReference type="PaxDb" id="4097-Q5M9W5"/>
<evidence type="ECO:0000313" key="3">
    <source>
        <dbReference type="Proteomes" id="UP000790787"/>
    </source>
</evidence>
<accession>Q5M9W5</accession>
<dbReference type="KEGG" id="nta:3205216"/>
<protein>
    <submittedName>
        <fullName evidence="1 4">Uncharacterized protein</fullName>
    </submittedName>
</protein>
<geneLocation type="mitochondrion" evidence="1 4"/>
<dbReference type="RefSeq" id="YP_173448.1">
    <property type="nucleotide sequence ID" value="NC_006581.1"/>
</dbReference>
<dbReference type="GeneID" id="3205216"/>
<reference evidence="1 2" key="2">
    <citation type="journal article" date="2005" name="Mol. Genet. Genomics">
        <title>The complete nucleotide sequence and multipartite organization of the tobacco mitochondrial genome: comparative analysis of mitochondrial genomes in higher plants.</title>
        <authorList>
            <person name="Sugiyama Y."/>
            <person name="Watase Y."/>
            <person name="Nagase M."/>
            <person name="Makita N."/>
            <person name="Yagura S."/>
            <person name="Hirai A."/>
            <person name="Sugiura M."/>
        </authorList>
    </citation>
    <scope>NUCLEOTIDE SEQUENCE</scope>
    <source>
        <strain evidence="2">cv. TN90</strain>
        <tissue evidence="1 4">Leaf</tissue>
    </source>
</reference>
<reference evidence="4" key="1">
    <citation type="submission" date="2004-12" db="EMBL/GenBank/DDBJ databases">
        <authorList>
            <consortium name="NCBI Genome Project"/>
        </authorList>
    </citation>
    <scope>NUCLEOTIDE SEQUENCE</scope>
    <source>
        <tissue evidence="4">Leaf</tissue>
    </source>
</reference>
<keyword evidence="3" id="KW-1185">Reference proteome</keyword>
<sequence length="107" mass="12192">MSKDHKSRLSFSQHHSQTKKVWIEWALSISPREGIVSVWFWNQKMVAETANREWPAAAMEGCLTAFFLGLGGQGSANMFWSLLRDPVCWKLACVGSFFLRSTIFFSS</sequence>
<reference evidence="4" key="3">
    <citation type="submission" date="2025-04" db="UniProtKB">
        <authorList>
            <consortium name="RefSeq"/>
        </authorList>
    </citation>
    <scope>IDENTIFICATION</scope>
    <source>
        <tissue evidence="4">Leaf</tissue>
    </source>
</reference>
<name>Q5M9W5_TOBAC</name>
<evidence type="ECO:0000313" key="4">
    <source>
        <dbReference type="RefSeq" id="YP_173448.1"/>
    </source>
</evidence>
<evidence type="ECO:0000313" key="2">
    <source>
        <dbReference type="Proteomes" id="UP000084051"/>
    </source>
</evidence>
<dbReference type="STRING" id="4097.Q5M9W5"/>
<gene>
    <name evidence="1 4" type="primary">orf107</name>
    <name evidence="4" type="ORF">NitaMp110</name>
</gene>
<dbReference type="Proteomes" id="UP000790787">
    <property type="component" value="Mitochondrion MT"/>
</dbReference>
<dbReference type="AlphaFoldDB" id="Q5M9W5"/>
<dbReference type="EMBL" id="BA000042">
    <property type="protein sequence ID" value="BAD83513.1"/>
    <property type="molecule type" value="Genomic_DNA"/>
</dbReference>